<dbReference type="EMBL" id="JAFIMR010000099">
    <property type="protein sequence ID" value="KAI1847485.1"/>
    <property type="molecule type" value="Genomic_DNA"/>
</dbReference>
<dbReference type="PANTHER" id="PTHR43161:SF23">
    <property type="entry name" value="(R,R)-BUTANEDIOL DEHYDROGENASE-RELATED"/>
    <property type="match status" value="1"/>
</dbReference>
<evidence type="ECO:0000256" key="1">
    <source>
        <dbReference type="ARBA" id="ARBA00001947"/>
    </source>
</evidence>
<dbReference type="GO" id="GO:0008270">
    <property type="term" value="F:zinc ion binding"/>
    <property type="evidence" value="ECO:0007669"/>
    <property type="project" value="InterPro"/>
</dbReference>
<keyword evidence="3 6" id="KW-0479">Metal-binding</keyword>
<comment type="similarity">
    <text evidence="2 6">Belongs to the zinc-containing alcohol dehydrogenase family.</text>
</comment>
<dbReference type="GO" id="GO:0000721">
    <property type="term" value="F:(R,R)-butanediol dehydrogenase activity"/>
    <property type="evidence" value="ECO:0007669"/>
    <property type="project" value="TreeGrafter"/>
</dbReference>
<dbReference type="CDD" id="cd08233">
    <property type="entry name" value="butanediol_DH_like"/>
    <property type="match status" value="1"/>
</dbReference>
<dbReference type="SMART" id="SM00829">
    <property type="entry name" value="PKS_ER"/>
    <property type="match status" value="1"/>
</dbReference>
<dbReference type="GO" id="GO:0005737">
    <property type="term" value="C:cytoplasm"/>
    <property type="evidence" value="ECO:0007669"/>
    <property type="project" value="TreeGrafter"/>
</dbReference>
<dbReference type="InterPro" id="IPR013149">
    <property type="entry name" value="ADH-like_C"/>
</dbReference>
<dbReference type="Pfam" id="PF00107">
    <property type="entry name" value="ADH_zinc_N"/>
    <property type="match status" value="1"/>
</dbReference>
<gene>
    <name evidence="8" type="ORF">JX265_013943</name>
</gene>
<dbReference type="InterPro" id="IPR002328">
    <property type="entry name" value="ADH_Zn_CS"/>
</dbReference>
<comment type="caution">
    <text evidence="8">The sequence shown here is derived from an EMBL/GenBank/DDBJ whole genome shotgun (WGS) entry which is preliminary data.</text>
</comment>
<keyword evidence="9" id="KW-1185">Reference proteome</keyword>
<dbReference type="Proteomes" id="UP000829685">
    <property type="component" value="Unassembled WGS sequence"/>
</dbReference>
<dbReference type="AlphaFoldDB" id="A0A9P9W7Q1"/>
<evidence type="ECO:0000256" key="4">
    <source>
        <dbReference type="ARBA" id="ARBA00022833"/>
    </source>
</evidence>
<dbReference type="InterPro" id="IPR011032">
    <property type="entry name" value="GroES-like_sf"/>
</dbReference>
<accession>A0A9P9W7Q1</accession>
<proteinExistence type="inferred from homology"/>
<keyword evidence="4 6" id="KW-0862">Zinc</keyword>
<dbReference type="SUPFAM" id="SSF50129">
    <property type="entry name" value="GroES-like"/>
    <property type="match status" value="1"/>
</dbReference>
<dbReference type="SUPFAM" id="SSF51735">
    <property type="entry name" value="NAD(P)-binding Rossmann-fold domains"/>
    <property type="match status" value="1"/>
</dbReference>
<dbReference type="PANTHER" id="PTHR43161">
    <property type="entry name" value="SORBITOL DEHYDROGENASE"/>
    <property type="match status" value="1"/>
</dbReference>
<dbReference type="Gene3D" id="3.90.180.10">
    <property type="entry name" value="Medium-chain alcohol dehydrogenases, catalytic domain"/>
    <property type="match status" value="1"/>
</dbReference>
<comment type="cofactor">
    <cofactor evidence="1 6">
        <name>Zn(2+)</name>
        <dbReference type="ChEBI" id="CHEBI:29105"/>
    </cofactor>
</comment>
<dbReference type="InterPro" id="IPR036291">
    <property type="entry name" value="NAD(P)-bd_dom_sf"/>
</dbReference>
<evidence type="ECO:0000313" key="8">
    <source>
        <dbReference type="EMBL" id="KAI1847485.1"/>
    </source>
</evidence>
<sequence>MRALRYYGPQDLRLDYDVHEPDCLPHQVKVRPSFCGICGSDLHAYLSPTAIPFKDTPHPITGETWPVTLGHEFSGDVVQVGSEVRNGLAIGHRVAVQPTICCEKCPPCGQGLTNCCDLFGFVGLTGWGGGLSDYVCVDARYVFKLPDSIPSDIGALVEPLAVAWHAVDQAIITPGDSALVMGAGPIGLAVVQCLKARKAGQIIVVEIAESRKDFARQSGATTVIDPQTEDVVSKCKHLCNGQGPDIALDCAGVAASINAACLAVRKKGLIINVALWEEPVPIEVNNLMFGEKRLSAALSYTTVDFQNVITALEGGLLNVEGMITKTITLDRVVEDGFLALMHEKDKNIKVLVNVRA</sequence>
<dbReference type="Gene3D" id="3.40.50.720">
    <property type="entry name" value="NAD(P)-binding Rossmann-like Domain"/>
    <property type="match status" value="1"/>
</dbReference>
<reference evidence="8" key="1">
    <citation type="submission" date="2021-03" db="EMBL/GenBank/DDBJ databases">
        <title>Revisited historic fungal species revealed as producer of novel bioactive compounds through whole genome sequencing and comparative genomics.</title>
        <authorList>
            <person name="Vignolle G.A."/>
            <person name="Hochenegger N."/>
            <person name="Mach R.L."/>
            <person name="Mach-Aigner A.R."/>
            <person name="Javad Rahimi M."/>
            <person name="Salim K.A."/>
            <person name="Chan C.M."/>
            <person name="Lim L.B.L."/>
            <person name="Cai F."/>
            <person name="Druzhinina I.S."/>
            <person name="U'Ren J.M."/>
            <person name="Derntl C."/>
        </authorList>
    </citation>
    <scope>NUCLEOTIDE SEQUENCE</scope>
    <source>
        <strain evidence="8">TUCIM 5799</strain>
    </source>
</reference>
<evidence type="ECO:0000313" key="9">
    <source>
        <dbReference type="Proteomes" id="UP000829685"/>
    </source>
</evidence>
<evidence type="ECO:0000256" key="2">
    <source>
        <dbReference type="ARBA" id="ARBA00008072"/>
    </source>
</evidence>
<protein>
    <recommendedName>
        <fullName evidence="7">Enoyl reductase (ER) domain-containing protein</fullName>
    </recommendedName>
</protein>
<feature type="domain" description="Enoyl reductase (ER)" evidence="7">
    <location>
        <begin position="8"/>
        <end position="328"/>
    </location>
</feature>
<evidence type="ECO:0000256" key="5">
    <source>
        <dbReference type="ARBA" id="ARBA00023002"/>
    </source>
</evidence>
<organism evidence="8 9">
    <name type="scientific">Neoarthrinium moseri</name>
    <dbReference type="NCBI Taxonomy" id="1658444"/>
    <lineage>
        <taxon>Eukaryota</taxon>
        <taxon>Fungi</taxon>
        <taxon>Dikarya</taxon>
        <taxon>Ascomycota</taxon>
        <taxon>Pezizomycotina</taxon>
        <taxon>Sordariomycetes</taxon>
        <taxon>Xylariomycetidae</taxon>
        <taxon>Amphisphaeriales</taxon>
        <taxon>Apiosporaceae</taxon>
        <taxon>Neoarthrinium</taxon>
    </lineage>
</organism>
<evidence type="ECO:0000256" key="6">
    <source>
        <dbReference type="RuleBase" id="RU361277"/>
    </source>
</evidence>
<name>A0A9P9W7Q1_9PEZI</name>
<dbReference type="InterPro" id="IPR013154">
    <property type="entry name" value="ADH-like_N"/>
</dbReference>
<keyword evidence="5" id="KW-0560">Oxidoreductase</keyword>
<dbReference type="GO" id="GO:0034079">
    <property type="term" value="P:butanediol biosynthetic process"/>
    <property type="evidence" value="ECO:0007669"/>
    <property type="project" value="TreeGrafter"/>
</dbReference>
<evidence type="ECO:0000259" key="7">
    <source>
        <dbReference type="SMART" id="SM00829"/>
    </source>
</evidence>
<evidence type="ECO:0000256" key="3">
    <source>
        <dbReference type="ARBA" id="ARBA00022723"/>
    </source>
</evidence>
<dbReference type="PROSITE" id="PS00059">
    <property type="entry name" value="ADH_ZINC"/>
    <property type="match status" value="1"/>
</dbReference>
<dbReference type="Pfam" id="PF08240">
    <property type="entry name" value="ADH_N"/>
    <property type="match status" value="1"/>
</dbReference>
<dbReference type="InterPro" id="IPR020843">
    <property type="entry name" value="ER"/>
</dbReference>